<feature type="domain" description="Fatty acid hydroxylase" evidence="6">
    <location>
        <begin position="109"/>
        <end position="243"/>
    </location>
</feature>
<dbReference type="GO" id="GO:0016491">
    <property type="term" value="F:oxidoreductase activity"/>
    <property type="evidence" value="ECO:0007669"/>
    <property type="project" value="InterPro"/>
</dbReference>
<feature type="transmembrane region" description="Helical" evidence="5">
    <location>
        <begin position="170"/>
        <end position="193"/>
    </location>
</feature>
<dbReference type="OrthoDB" id="9770329at2"/>
<organism evidence="7 8">
    <name type="scientific">Caulobacter mirabilis</name>
    <dbReference type="NCBI Taxonomy" id="69666"/>
    <lineage>
        <taxon>Bacteria</taxon>
        <taxon>Pseudomonadati</taxon>
        <taxon>Pseudomonadota</taxon>
        <taxon>Alphaproteobacteria</taxon>
        <taxon>Caulobacterales</taxon>
        <taxon>Caulobacteraceae</taxon>
        <taxon>Caulobacter</taxon>
    </lineage>
</organism>
<dbReference type="GO" id="GO:0005506">
    <property type="term" value="F:iron ion binding"/>
    <property type="evidence" value="ECO:0007669"/>
    <property type="project" value="InterPro"/>
</dbReference>
<dbReference type="EMBL" id="CP024201">
    <property type="protein sequence ID" value="ATQ41566.1"/>
    <property type="molecule type" value="Genomic_DNA"/>
</dbReference>
<keyword evidence="2 5" id="KW-0812">Transmembrane</keyword>
<name>A0A2D2AU91_9CAUL</name>
<dbReference type="InterPro" id="IPR050307">
    <property type="entry name" value="Sterol_Desaturase_Related"/>
</dbReference>
<dbReference type="Pfam" id="PF04116">
    <property type="entry name" value="FA_hydroxylase"/>
    <property type="match status" value="1"/>
</dbReference>
<evidence type="ECO:0000256" key="1">
    <source>
        <dbReference type="ARBA" id="ARBA00004370"/>
    </source>
</evidence>
<dbReference type="InterPro" id="IPR006694">
    <property type="entry name" value="Fatty_acid_hydroxylase"/>
</dbReference>
<evidence type="ECO:0000256" key="2">
    <source>
        <dbReference type="ARBA" id="ARBA00022692"/>
    </source>
</evidence>
<feature type="transmembrane region" description="Helical" evidence="5">
    <location>
        <begin position="7"/>
        <end position="26"/>
    </location>
</feature>
<evidence type="ECO:0000256" key="4">
    <source>
        <dbReference type="ARBA" id="ARBA00023136"/>
    </source>
</evidence>
<evidence type="ECO:0000256" key="5">
    <source>
        <dbReference type="SAM" id="Phobius"/>
    </source>
</evidence>
<comment type="subcellular location">
    <subcellularLocation>
        <location evidence="1">Membrane</location>
    </subcellularLocation>
</comment>
<evidence type="ECO:0000259" key="6">
    <source>
        <dbReference type="Pfam" id="PF04116"/>
    </source>
</evidence>
<proteinExistence type="predicted"/>
<dbReference type="GO" id="GO:0008610">
    <property type="term" value="P:lipid biosynthetic process"/>
    <property type="evidence" value="ECO:0007669"/>
    <property type="project" value="InterPro"/>
</dbReference>
<dbReference type="PANTHER" id="PTHR11863">
    <property type="entry name" value="STEROL DESATURASE"/>
    <property type="match status" value="1"/>
</dbReference>
<sequence length="289" mass="32007">MKRVIGAVYAPAMLAVFNGAAIFAVAMGWPPATLGGLALAAISASFACERWAPYQPDWNRPRGDVRRDLAHALTNEGLTLLALGAIPLLAAVRPWAGIWPTEWPVWAQWLVAVVVADLGITLTHYFSHRWAWLWRFHAVHHSPTRMYGFNGLMKHPAHLAAEMGVGTAPLLLAGMPYEVALLLGFSVMIQLLLQHSNVDMRIGPLRRVLALAPVHRSHHRKWAKEGDVNFGLFLTVWDRLLGTAVWEPDHRFISDDIGIGTQPDYPVGYLAQLAEPFRKAEAVEVSEIS</sequence>
<feature type="transmembrane region" description="Helical" evidence="5">
    <location>
        <begin position="105"/>
        <end position="126"/>
    </location>
</feature>
<dbReference type="AlphaFoldDB" id="A0A2D2AU91"/>
<evidence type="ECO:0000313" key="7">
    <source>
        <dbReference type="EMBL" id="ATQ41566.1"/>
    </source>
</evidence>
<protein>
    <submittedName>
        <fullName evidence="7">Fatty acid hydroxylase</fullName>
    </submittedName>
</protein>
<accession>A0A2D2AU91</accession>
<evidence type="ECO:0000313" key="8">
    <source>
        <dbReference type="Proteomes" id="UP000228945"/>
    </source>
</evidence>
<keyword evidence="3 5" id="KW-1133">Transmembrane helix</keyword>
<evidence type="ECO:0000256" key="3">
    <source>
        <dbReference type="ARBA" id="ARBA00022989"/>
    </source>
</evidence>
<keyword evidence="4 5" id="KW-0472">Membrane</keyword>
<feature type="transmembrane region" description="Helical" evidence="5">
    <location>
        <begin position="32"/>
        <end position="52"/>
    </location>
</feature>
<dbReference type="GO" id="GO:0016020">
    <property type="term" value="C:membrane"/>
    <property type="evidence" value="ECO:0007669"/>
    <property type="project" value="UniProtKB-SubCell"/>
</dbReference>
<dbReference type="RefSeq" id="WP_099620822.1">
    <property type="nucleotide sequence ID" value="NZ_CP024201.1"/>
</dbReference>
<keyword evidence="8" id="KW-1185">Reference proteome</keyword>
<feature type="transmembrane region" description="Helical" evidence="5">
    <location>
        <begin position="73"/>
        <end position="93"/>
    </location>
</feature>
<reference evidence="7 8" key="1">
    <citation type="submission" date="2017-10" db="EMBL/GenBank/DDBJ databases">
        <title>Genome sequence of Caulobacter mirabilis FWC38.</title>
        <authorList>
            <person name="Fiebig A."/>
            <person name="Crosson S."/>
        </authorList>
    </citation>
    <scope>NUCLEOTIDE SEQUENCE [LARGE SCALE GENOMIC DNA]</scope>
    <source>
        <strain evidence="7 8">FWC 38</strain>
    </source>
</reference>
<gene>
    <name evidence="7" type="ORF">CSW64_03635</name>
</gene>
<dbReference type="KEGG" id="cmb:CSW64_03635"/>
<dbReference type="Proteomes" id="UP000228945">
    <property type="component" value="Chromosome"/>
</dbReference>